<dbReference type="EMBL" id="NBCO01000011">
    <property type="protein sequence ID" value="ORC89611.1"/>
    <property type="molecule type" value="Genomic_DNA"/>
</dbReference>
<dbReference type="InterPro" id="IPR015813">
    <property type="entry name" value="Pyrv/PenolPyrv_kinase-like_dom"/>
</dbReference>
<dbReference type="GO" id="GO:0016832">
    <property type="term" value="F:aldehyde-lyase activity"/>
    <property type="evidence" value="ECO:0007669"/>
    <property type="project" value="TreeGrafter"/>
</dbReference>
<dbReference type="SUPFAM" id="SSF51621">
    <property type="entry name" value="Phosphoenolpyruvate/pyruvate domain"/>
    <property type="match status" value="1"/>
</dbReference>
<dbReference type="InterPro" id="IPR050251">
    <property type="entry name" value="HpcH-HpaI_aldolase"/>
</dbReference>
<dbReference type="STRING" id="67003.A0A1X0NYC8"/>
<feature type="domain" description="HpcH/HpaI aldolase/citrate lyase" evidence="4">
    <location>
        <begin position="18"/>
        <end position="249"/>
    </location>
</feature>
<organism evidence="5 6">
    <name type="scientific">Trypanosoma theileri</name>
    <dbReference type="NCBI Taxonomy" id="67003"/>
    <lineage>
        <taxon>Eukaryota</taxon>
        <taxon>Discoba</taxon>
        <taxon>Euglenozoa</taxon>
        <taxon>Kinetoplastea</taxon>
        <taxon>Metakinetoplastina</taxon>
        <taxon>Trypanosomatida</taxon>
        <taxon>Trypanosomatidae</taxon>
        <taxon>Trypanosoma</taxon>
    </lineage>
</organism>
<dbReference type="PANTHER" id="PTHR30502">
    <property type="entry name" value="2-KETO-3-DEOXY-L-RHAMNONATE ALDOLASE"/>
    <property type="match status" value="1"/>
</dbReference>
<dbReference type="Pfam" id="PF03328">
    <property type="entry name" value="HpcH_HpaI"/>
    <property type="match status" value="1"/>
</dbReference>
<dbReference type="GeneID" id="39984634"/>
<dbReference type="Gene3D" id="3.20.20.60">
    <property type="entry name" value="Phosphoenolpyruvate-binding domains"/>
    <property type="match status" value="1"/>
</dbReference>
<comment type="caution">
    <text evidence="5">The sequence shown here is derived from an EMBL/GenBank/DDBJ whole genome shotgun (WGS) entry which is preliminary data.</text>
</comment>
<evidence type="ECO:0000313" key="5">
    <source>
        <dbReference type="EMBL" id="ORC89611.1"/>
    </source>
</evidence>
<dbReference type="GO" id="GO:0046872">
    <property type="term" value="F:metal ion binding"/>
    <property type="evidence" value="ECO:0007669"/>
    <property type="project" value="UniProtKB-KW"/>
</dbReference>
<evidence type="ECO:0000256" key="2">
    <source>
        <dbReference type="ARBA" id="ARBA00022723"/>
    </source>
</evidence>
<keyword evidence="3" id="KW-0456">Lyase</keyword>
<comment type="similarity">
    <text evidence="1">Belongs to the HpcH/HpaI aldolase family.</text>
</comment>
<gene>
    <name evidence="5" type="ORF">TM35_000111450</name>
</gene>
<name>A0A1X0NYC8_9TRYP</name>
<dbReference type="InterPro" id="IPR005000">
    <property type="entry name" value="Aldolase/citrate-lyase_domain"/>
</dbReference>
<dbReference type="AlphaFoldDB" id="A0A1X0NYC8"/>
<dbReference type="PANTHER" id="PTHR30502:SF0">
    <property type="entry name" value="PHOSPHOENOLPYRUVATE CARBOXYLASE FAMILY PROTEIN"/>
    <property type="match status" value="1"/>
</dbReference>
<sequence>MSLSGAEFKAELRAGKPKFGVFLNSSNHLLAGQFSHSGYDWLLIDTQHAPVDALTLSRMIAAIRTGPAKIMVRVGSTQDRPGIQNALDAGADGVLIPYVNNAEELQEAVTCCYYPTAGTRSVYFPQQCMNAKGLLGYAGEANKNVVVAFQVETADCIKNMDAIMAVKGVDIAFLGQNDLCMSMGLYEKYVFPEMYTSPELNEATEKLIAAARKNNVILGLFLFGTDRVGEFLQKGFTFISIGSELHHALTQAATHVKSLEEIASAQGKPWKHQPSSLV</sequence>
<keyword evidence="6" id="KW-1185">Reference proteome</keyword>
<dbReference type="InterPro" id="IPR040442">
    <property type="entry name" value="Pyrv_kinase-like_dom_sf"/>
</dbReference>
<dbReference type="RefSeq" id="XP_028883677.1">
    <property type="nucleotide sequence ID" value="XM_029024854.1"/>
</dbReference>
<dbReference type="GO" id="GO:0005737">
    <property type="term" value="C:cytoplasm"/>
    <property type="evidence" value="ECO:0007669"/>
    <property type="project" value="TreeGrafter"/>
</dbReference>
<keyword evidence="2" id="KW-0479">Metal-binding</keyword>
<proteinExistence type="inferred from homology"/>
<dbReference type="OrthoDB" id="239016at2759"/>
<protein>
    <submittedName>
        <fullName evidence="5">p28 protein</fullName>
    </submittedName>
</protein>
<evidence type="ECO:0000259" key="4">
    <source>
        <dbReference type="Pfam" id="PF03328"/>
    </source>
</evidence>
<evidence type="ECO:0000256" key="1">
    <source>
        <dbReference type="ARBA" id="ARBA00005568"/>
    </source>
</evidence>
<dbReference type="VEuPathDB" id="TriTrypDB:TM35_000111450"/>
<evidence type="ECO:0000313" key="6">
    <source>
        <dbReference type="Proteomes" id="UP000192257"/>
    </source>
</evidence>
<dbReference type="Proteomes" id="UP000192257">
    <property type="component" value="Unassembled WGS sequence"/>
</dbReference>
<accession>A0A1X0NYC8</accession>
<reference evidence="5 6" key="1">
    <citation type="submission" date="2017-03" db="EMBL/GenBank/DDBJ databases">
        <title>An alternative strategy for trypanosome survival in the mammalian bloodstream revealed through genome and transcriptome analysis of the ubiquitous bovine parasite Trypanosoma (Megatrypanum) theileri.</title>
        <authorList>
            <person name="Kelly S."/>
            <person name="Ivens A."/>
            <person name="Mott A."/>
            <person name="O'Neill E."/>
            <person name="Emms D."/>
            <person name="Macleod O."/>
            <person name="Voorheis P."/>
            <person name="Matthews J."/>
            <person name="Matthews K."/>
            <person name="Carrington M."/>
        </authorList>
    </citation>
    <scope>NUCLEOTIDE SEQUENCE [LARGE SCALE GENOMIC DNA]</scope>
    <source>
        <strain evidence="5">Edinburgh</strain>
    </source>
</reference>
<evidence type="ECO:0000256" key="3">
    <source>
        <dbReference type="ARBA" id="ARBA00023239"/>
    </source>
</evidence>